<keyword evidence="2" id="KW-0413">Isomerase</keyword>
<evidence type="ECO:0000313" key="5">
    <source>
        <dbReference type="EMBL" id="MBO8196755.1"/>
    </source>
</evidence>
<evidence type="ECO:0000256" key="3">
    <source>
        <dbReference type="SAM" id="MobiDB-lite"/>
    </source>
</evidence>
<proteinExistence type="inferred from homology"/>
<dbReference type="InterPro" id="IPR004370">
    <property type="entry name" value="4-OT-like_dom"/>
</dbReference>
<feature type="domain" description="4-oxalocrotonate tautomerase-like" evidence="4">
    <location>
        <begin position="2"/>
        <end position="60"/>
    </location>
</feature>
<name>A0ABS3XMX8_9ACTN</name>
<dbReference type="Pfam" id="PF01361">
    <property type="entry name" value="Tautomerase"/>
    <property type="match status" value="1"/>
</dbReference>
<evidence type="ECO:0000259" key="4">
    <source>
        <dbReference type="Pfam" id="PF01361"/>
    </source>
</evidence>
<dbReference type="Gene3D" id="3.30.429.10">
    <property type="entry name" value="Macrophage Migration Inhibitory Factor"/>
    <property type="match status" value="1"/>
</dbReference>
<comment type="caution">
    <text evidence="5">The sequence shown here is derived from an EMBL/GenBank/DDBJ whole genome shotgun (WGS) entry which is preliminary data.</text>
</comment>
<dbReference type="RefSeq" id="WP_099885607.1">
    <property type="nucleotide sequence ID" value="NZ_JAFFZM010000001.1"/>
</dbReference>
<keyword evidence="6" id="KW-1185">Reference proteome</keyword>
<feature type="region of interest" description="Disordered" evidence="3">
    <location>
        <begin position="52"/>
        <end position="93"/>
    </location>
</feature>
<protein>
    <submittedName>
        <fullName evidence="5">Tautomerase family protein</fullName>
    </submittedName>
</protein>
<evidence type="ECO:0000256" key="2">
    <source>
        <dbReference type="ARBA" id="ARBA00023235"/>
    </source>
</evidence>
<dbReference type="EMBL" id="JAFFZM010000001">
    <property type="protein sequence ID" value="MBO8196755.1"/>
    <property type="molecule type" value="Genomic_DNA"/>
</dbReference>
<sequence>MPQIDITLAEGRTPGQLRELMHEVHAAVLRTVDTRPEYIRVVVREVPRTHWATGDVSVAEMDATSRTSPTTDRHDSSAADGQRPHPAHQEQQP</sequence>
<dbReference type="Proteomes" id="UP000721954">
    <property type="component" value="Unassembled WGS sequence"/>
</dbReference>
<dbReference type="PANTHER" id="PTHR35530">
    <property type="entry name" value="TAUTOMERASE-RELATED"/>
    <property type="match status" value="1"/>
</dbReference>
<dbReference type="InterPro" id="IPR014347">
    <property type="entry name" value="Tautomerase/MIF_sf"/>
</dbReference>
<comment type="similarity">
    <text evidence="1">Belongs to the 4-oxalocrotonate tautomerase family.</text>
</comment>
<evidence type="ECO:0000256" key="1">
    <source>
        <dbReference type="ARBA" id="ARBA00006723"/>
    </source>
</evidence>
<evidence type="ECO:0000313" key="6">
    <source>
        <dbReference type="Proteomes" id="UP000721954"/>
    </source>
</evidence>
<organism evidence="5 6">
    <name type="scientific">Streptomyces smyrnaeus</name>
    <dbReference type="NCBI Taxonomy" id="1387713"/>
    <lineage>
        <taxon>Bacteria</taxon>
        <taxon>Bacillati</taxon>
        <taxon>Actinomycetota</taxon>
        <taxon>Actinomycetes</taxon>
        <taxon>Kitasatosporales</taxon>
        <taxon>Streptomycetaceae</taxon>
        <taxon>Streptomyces</taxon>
    </lineage>
</organism>
<reference evidence="5 6" key="1">
    <citation type="submission" date="2021-02" db="EMBL/GenBank/DDBJ databases">
        <title>Streptomyces spirodelae sp. nov., isolated from duckweed.</title>
        <authorList>
            <person name="Saimee Y."/>
            <person name="Duangmal K."/>
        </authorList>
    </citation>
    <scope>NUCLEOTIDE SEQUENCE [LARGE SCALE GENOMIC DNA]</scope>
    <source>
        <strain evidence="5 6">DSM 42105</strain>
    </source>
</reference>
<gene>
    <name evidence="5" type="ORF">JW613_00280</name>
</gene>
<dbReference type="GeneID" id="96257019"/>
<dbReference type="PANTHER" id="PTHR35530:SF1">
    <property type="entry name" value="2-HYDROXYMUCONATE TAUTOMERASE"/>
    <property type="match status" value="1"/>
</dbReference>
<dbReference type="SUPFAM" id="SSF55331">
    <property type="entry name" value="Tautomerase/MIF"/>
    <property type="match status" value="1"/>
</dbReference>
<accession>A0ABS3XMX8</accession>